<dbReference type="NCBIfam" id="TIGR01499">
    <property type="entry name" value="folC"/>
    <property type="match status" value="1"/>
</dbReference>
<dbReference type="GO" id="GO:0005524">
    <property type="term" value="F:ATP binding"/>
    <property type="evidence" value="ECO:0007669"/>
    <property type="project" value="UniProtKB-KW"/>
</dbReference>
<dbReference type="GO" id="GO:0005829">
    <property type="term" value="C:cytosol"/>
    <property type="evidence" value="ECO:0007669"/>
    <property type="project" value="TreeGrafter"/>
</dbReference>
<evidence type="ECO:0000256" key="3">
    <source>
        <dbReference type="ARBA" id="ARBA00022741"/>
    </source>
</evidence>
<comment type="caution">
    <text evidence="5">The sequence shown here is derived from an EMBL/GenBank/DDBJ whole genome shotgun (WGS) entry which is preliminary data.</text>
</comment>
<sequence>MRRIKFLSHPLPTNDNTSFTSPLLFLLYALGCSQIRHDILFRGLRVQKRWNVDGNVHEVPLQDFGLNLQIARLLSDQSIIQDAINFCVQQGNITVNGLSDDSLAYSISDRSRHEIFQSLDNEEADLLGLMFIAYIYPRDEILEPSFHRIRKLLSPYMERTWQYVEDTCPSLPEPVRDTFVEATLAACRLLPPSRAHSLILALKSIKDPHLPDHLRMAVAFQESVSLRFKGDHNQSDVVIRDILAEVSVGSTDIRVHCGYGRLQLSRAENAILREEFNKAMGYLASWETKFPLPSGLELKVVRLKSTVLGRLSRYEGNFDYARLCLEQCLGMTQRDTSRYHIMHHLADVYCELEIPRLAEELVRAEIQQLSTDGEQHSRAFRRLSLPLAEAYTMQSRGDEARPLLCTLIRHYEQMDSLDVSNQVGHVRSVIGLARLHESEGRWMEAGQTLETARSLTEKYNTFLKGGFYTGVIYLFFSKIKFALGDKLEAWKFLESAREIRSVQKEQHFIPGLGTYFLGYLDDWAKAVYGSASSVATPARYREAIRCINSRRSRAKPNLSEMRGSDDMVRWLELLGHSVEDLNRLNVIHVAGTKGKGSTCAFVASILIAHGNKSGYPQKVGLYTSPHMSNIRERIRINGEPISQDLFTIRFFEIWEKLPVRATPSLDVPRYLQLLALLSFHVFIQDRVDVAIFETHLGGEFDATNIISAPIVTAITSISMDHRKLLGPTIEHIAWHKAGIFKPGSLAFSSLQEQAVATVLRQRATEKGVVVKFVGLDSALPTNAVAIKPKAQKLNCSLALAVVWAWLSAKLPIGAMCVLRILQGAE</sequence>
<evidence type="ECO:0008006" key="7">
    <source>
        <dbReference type="Google" id="ProtNLM"/>
    </source>
</evidence>
<dbReference type="InterPro" id="IPR036565">
    <property type="entry name" value="Mur-like_cat_sf"/>
</dbReference>
<keyword evidence="3" id="KW-0547">Nucleotide-binding</keyword>
<proteinExistence type="inferred from homology"/>
<dbReference type="EMBL" id="PDNA01000489">
    <property type="protein sequence ID" value="PGG95165.1"/>
    <property type="molecule type" value="Genomic_DNA"/>
</dbReference>
<keyword evidence="6" id="KW-1185">Reference proteome</keyword>
<dbReference type="SUPFAM" id="SSF48452">
    <property type="entry name" value="TPR-like"/>
    <property type="match status" value="1"/>
</dbReference>
<dbReference type="PANTHER" id="PTHR11136:SF5">
    <property type="entry name" value="FOLYLPOLYGLUTAMATE SYNTHASE, MITOCHONDRIAL"/>
    <property type="match status" value="1"/>
</dbReference>
<dbReference type="SUPFAM" id="SSF53623">
    <property type="entry name" value="MurD-like peptide ligases, catalytic domain"/>
    <property type="match status" value="1"/>
</dbReference>
<dbReference type="InterPro" id="IPR018109">
    <property type="entry name" value="Folylpolyglutamate_synth_CS"/>
</dbReference>
<dbReference type="InterPro" id="IPR011990">
    <property type="entry name" value="TPR-like_helical_dom_sf"/>
</dbReference>
<protein>
    <recommendedName>
        <fullName evidence="7">Mur ligase central domain-containing protein</fullName>
    </recommendedName>
</protein>
<evidence type="ECO:0000313" key="5">
    <source>
        <dbReference type="EMBL" id="PGG95165.1"/>
    </source>
</evidence>
<comment type="similarity">
    <text evidence="1">Belongs to the folylpolyglutamate synthase family.</text>
</comment>
<keyword evidence="4" id="KW-0067">ATP-binding</keyword>
<dbReference type="Gene3D" id="3.40.1190.10">
    <property type="entry name" value="Mur-like, catalytic domain"/>
    <property type="match status" value="1"/>
</dbReference>
<dbReference type="AlphaFoldDB" id="A0A2B7WER5"/>
<reference evidence="5 6" key="1">
    <citation type="submission" date="2017-10" db="EMBL/GenBank/DDBJ databases">
        <title>Comparative genomics in systemic dimorphic fungi from Ajellomycetaceae.</title>
        <authorList>
            <person name="Munoz J.F."/>
            <person name="Mcewen J.G."/>
            <person name="Clay O.K."/>
            <person name="Cuomo C.A."/>
        </authorList>
    </citation>
    <scope>NUCLEOTIDE SEQUENCE [LARGE SCALE GENOMIC DNA]</scope>
    <source>
        <strain evidence="5 6">UAMH7299</strain>
    </source>
</reference>
<gene>
    <name evidence="5" type="ORF">AJ80_10008</name>
</gene>
<name>A0A2B7WER5_POLH7</name>
<dbReference type="PROSITE" id="PS01011">
    <property type="entry name" value="FOLYLPOLYGLU_SYNT_1"/>
    <property type="match status" value="1"/>
</dbReference>
<evidence type="ECO:0000256" key="4">
    <source>
        <dbReference type="ARBA" id="ARBA00022840"/>
    </source>
</evidence>
<accession>A0A2B7WER5</accession>
<evidence type="ECO:0000313" key="6">
    <source>
        <dbReference type="Proteomes" id="UP000224634"/>
    </source>
</evidence>
<dbReference type="InterPro" id="IPR001645">
    <property type="entry name" value="Folylpolyglutamate_synth"/>
</dbReference>
<dbReference type="PANTHER" id="PTHR11136">
    <property type="entry name" value="FOLYLPOLYGLUTAMATE SYNTHASE-RELATED"/>
    <property type="match status" value="1"/>
</dbReference>
<dbReference type="Gene3D" id="1.25.40.10">
    <property type="entry name" value="Tetratricopeptide repeat domain"/>
    <property type="match status" value="1"/>
</dbReference>
<dbReference type="OrthoDB" id="5212574at2759"/>
<dbReference type="GO" id="GO:0004326">
    <property type="term" value="F:tetrahydrofolylpolyglutamate synthase activity"/>
    <property type="evidence" value="ECO:0007669"/>
    <property type="project" value="InterPro"/>
</dbReference>
<dbReference type="STRING" id="1447883.A0A2B7WER5"/>
<organism evidence="5 6">
    <name type="scientific">Polytolypa hystricis (strain UAMH7299)</name>
    <dbReference type="NCBI Taxonomy" id="1447883"/>
    <lineage>
        <taxon>Eukaryota</taxon>
        <taxon>Fungi</taxon>
        <taxon>Dikarya</taxon>
        <taxon>Ascomycota</taxon>
        <taxon>Pezizomycotina</taxon>
        <taxon>Eurotiomycetes</taxon>
        <taxon>Eurotiomycetidae</taxon>
        <taxon>Onygenales</taxon>
        <taxon>Onygenales incertae sedis</taxon>
        <taxon>Polytolypa</taxon>
    </lineage>
</organism>
<evidence type="ECO:0000256" key="2">
    <source>
        <dbReference type="ARBA" id="ARBA00022598"/>
    </source>
</evidence>
<dbReference type="Proteomes" id="UP000224634">
    <property type="component" value="Unassembled WGS sequence"/>
</dbReference>
<dbReference type="GO" id="GO:0005739">
    <property type="term" value="C:mitochondrion"/>
    <property type="evidence" value="ECO:0007669"/>
    <property type="project" value="TreeGrafter"/>
</dbReference>
<evidence type="ECO:0000256" key="1">
    <source>
        <dbReference type="ARBA" id="ARBA00008276"/>
    </source>
</evidence>
<keyword evidence="2" id="KW-0436">Ligase</keyword>